<comment type="caution">
    <text evidence="1">The sequence shown here is derived from an EMBL/GenBank/DDBJ whole genome shotgun (WGS) entry which is preliminary data.</text>
</comment>
<dbReference type="AlphaFoldDB" id="A0A9D4M6X6"/>
<protein>
    <recommendedName>
        <fullName evidence="3">Reverse transcriptase</fullName>
    </recommendedName>
</protein>
<evidence type="ECO:0000313" key="1">
    <source>
        <dbReference type="EMBL" id="KAH3870726.1"/>
    </source>
</evidence>
<dbReference type="Proteomes" id="UP000828390">
    <property type="component" value="Unassembled WGS sequence"/>
</dbReference>
<proteinExistence type="predicted"/>
<reference evidence="1" key="1">
    <citation type="journal article" date="2019" name="bioRxiv">
        <title>The Genome of the Zebra Mussel, Dreissena polymorpha: A Resource for Invasive Species Research.</title>
        <authorList>
            <person name="McCartney M.A."/>
            <person name="Auch B."/>
            <person name="Kono T."/>
            <person name="Mallez S."/>
            <person name="Zhang Y."/>
            <person name="Obille A."/>
            <person name="Becker A."/>
            <person name="Abrahante J.E."/>
            <person name="Garbe J."/>
            <person name="Badalamenti J.P."/>
            <person name="Herman A."/>
            <person name="Mangelson H."/>
            <person name="Liachko I."/>
            <person name="Sullivan S."/>
            <person name="Sone E.D."/>
            <person name="Koren S."/>
            <person name="Silverstein K.A.T."/>
            <person name="Beckman K.B."/>
            <person name="Gohl D.M."/>
        </authorList>
    </citation>
    <scope>NUCLEOTIDE SEQUENCE</scope>
    <source>
        <strain evidence="1">Duluth1</strain>
        <tissue evidence="1">Whole animal</tissue>
    </source>
</reference>
<keyword evidence="2" id="KW-1185">Reference proteome</keyword>
<dbReference type="EMBL" id="JAIWYP010000002">
    <property type="protein sequence ID" value="KAH3870726.1"/>
    <property type="molecule type" value="Genomic_DNA"/>
</dbReference>
<reference evidence="1" key="2">
    <citation type="submission" date="2020-11" db="EMBL/GenBank/DDBJ databases">
        <authorList>
            <person name="McCartney M.A."/>
            <person name="Auch B."/>
            <person name="Kono T."/>
            <person name="Mallez S."/>
            <person name="Becker A."/>
            <person name="Gohl D.M."/>
            <person name="Silverstein K.A.T."/>
            <person name="Koren S."/>
            <person name="Bechman K.B."/>
            <person name="Herman A."/>
            <person name="Abrahante J.E."/>
            <person name="Garbe J."/>
        </authorList>
    </citation>
    <scope>NUCLEOTIDE SEQUENCE</scope>
    <source>
        <strain evidence="1">Duluth1</strain>
        <tissue evidence="1">Whole animal</tissue>
    </source>
</reference>
<sequence>MEIETPQKTTDQCHPPACSLRYSCETQLVITADDLIGYNAQNKHVDTIILEFSKVFNTVPHQRLLIKLDN</sequence>
<name>A0A9D4M6X6_DREPO</name>
<gene>
    <name evidence="1" type="ORF">DPMN_033918</name>
</gene>
<accession>A0A9D4M6X6</accession>
<evidence type="ECO:0000313" key="2">
    <source>
        <dbReference type="Proteomes" id="UP000828390"/>
    </source>
</evidence>
<organism evidence="1 2">
    <name type="scientific">Dreissena polymorpha</name>
    <name type="common">Zebra mussel</name>
    <name type="synonym">Mytilus polymorpha</name>
    <dbReference type="NCBI Taxonomy" id="45954"/>
    <lineage>
        <taxon>Eukaryota</taxon>
        <taxon>Metazoa</taxon>
        <taxon>Spiralia</taxon>
        <taxon>Lophotrochozoa</taxon>
        <taxon>Mollusca</taxon>
        <taxon>Bivalvia</taxon>
        <taxon>Autobranchia</taxon>
        <taxon>Heteroconchia</taxon>
        <taxon>Euheterodonta</taxon>
        <taxon>Imparidentia</taxon>
        <taxon>Neoheterodontei</taxon>
        <taxon>Myida</taxon>
        <taxon>Dreissenoidea</taxon>
        <taxon>Dreissenidae</taxon>
        <taxon>Dreissena</taxon>
    </lineage>
</organism>
<evidence type="ECO:0008006" key="3">
    <source>
        <dbReference type="Google" id="ProtNLM"/>
    </source>
</evidence>